<dbReference type="SUPFAM" id="SSF55874">
    <property type="entry name" value="ATPase domain of HSP90 chaperone/DNA topoisomerase II/histidine kinase"/>
    <property type="match status" value="1"/>
</dbReference>
<comment type="caution">
    <text evidence="11">The sequence shown here is derived from an EMBL/GenBank/DDBJ whole genome shotgun (WGS) entry which is preliminary data.</text>
</comment>
<dbReference type="InterPro" id="IPR004358">
    <property type="entry name" value="Sig_transdc_His_kin-like_C"/>
</dbReference>
<dbReference type="Gene3D" id="3.30.565.10">
    <property type="entry name" value="Histidine kinase-like ATPase, C-terminal domain"/>
    <property type="match status" value="1"/>
</dbReference>
<evidence type="ECO:0000256" key="3">
    <source>
        <dbReference type="ARBA" id="ARBA00012438"/>
    </source>
</evidence>
<comment type="similarity">
    <text evidence="2">In the N-terminal section; belongs to the phytochrome family.</text>
</comment>
<dbReference type="InterPro" id="IPR036097">
    <property type="entry name" value="HisK_dim/P_sf"/>
</dbReference>
<dbReference type="InterPro" id="IPR050736">
    <property type="entry name" value="Sensor_HK_Regulatory"/>
</dbReference>
<dbReference type="AlphaFoldDB" id="A0A938BME8"/>
<evidence type="ECO:0000256" key="8">
    <source>
        <dbReference type="ARBA" id="ARBA00074306"/>
    </source>
</evidence>
<dbReference type="FunFam" id="1.10.287.130:FF:000001">
    <property type="entry name" value="Two-component sensor histidine kinase"/>
    <property type="match status" value="1"/>
</dbReference>
<dbReference type="CDD" id="cd00082">
    <property type="entry name" value="HisKA"/>
    <property type="match status" value="1"/>
</dbReference>
<evidence type="ECO:0000256" key="7">
    <source>
        <dbReference type="ARBA" id="ARBA00023012"/>
    </source>
</evidence>
<organism evidence="11 12">
    <name type="scientific">Candidatus Tanganyikabacteria bacterium</name>
    <dbReference type="NCBI Taxonomy" id="2961651"/>
    <lineage>
        <taxon>Bacteria</taxon>
        <taxon>Bacillati</taxon>
        <taxon>Candidatus Sericytochromatia</taxon>
        <taxon>Candidatus Tanganyikabacteria</taxon>
    </lineage>
</organism>
<keyword evidence="5" id="KW-0808">Transferase</keyword>
<evidence type="ECO:0000256" key="6">
    <source>
        <dbReference type="ARBA" id="ARBA00022777"/>
    </source>
</evidence>
<dbReference type="InterPro" id="IPR003594">
    <property type="entry name" value="HATPase_dom"/>
</dbReference>
<dbReference type="SUPFAM" id="SSF47384">
    <property type="entry name" value="Homodimeric domain of signal transducing histidine kinase"/>
    <property type="match status" value="1"/>
</dbReference>
<dbReference type="PANTHER" id="PTHR43711:SF31">
    <property type="entry name" value="HISTIDINE KINASE"/>
    <property type="match status" value="1"/>
</dbReference>
<dbReference type="PRINTS" id="PR00344">
    <property type="entry name" value="BCTRLSENSOR"/>
</dbReference>
<protein>
    <recommendedName>
        <fullName evidence="8">Circadian input-output histidine kinase CikA</fullName>
        <ecNumber evidence="3">2.7.13.3</ecNumber>
    </recommendedName>
</protein>
<feature type="coiled-coil region" evidence="9">
    <location>
        <begin position="1"/>
        <end position="28"/>
    </location>
</feature>
<comment type="catalytic activity">
    <reaction evidence="1">
        <text>ATP + protein L-histidine = ADP + protein N-phospho-L-histidine.</text>
        <dbReference type="EC" id="2.7.13.3"/>
    </reaction>
</comment>
<keyword evidence="9" id="KW-0175">Coiled coil</keyword>
<dbReference type="InterPro" id="IPR005467">
    <property type="entry name" value="His_kinase_dom"/>
</dbReference>
<dbReference type="SMART" id="SM00388">
    <property type="entry name" value="HisKA"/>
    <property type="match status" value="1"/>
</dbReference>
<reference evidence="11 12" key="1">
    <citation type="submission" date="2019-03" db="EMBL/GenBank/DDBJ databases">
        <title>Lake Tanganyika Metagenome-Assembled Genomes (MAGs).</title>
        <authorList>
            <person name="Tran P."/>
        </authorList>
    </citation>
    <scope>NUCLEOTIDE SEQUENCE [LARGE SCALE GENOMIC DNA]</scope>
    <source>
        <strain evidence="11">K_DeepCast_65m_m2_236</strain>
    </source>
</reference>
<feature type="domain" description="Histidine kinase" evidence="10">
    <location>
        <begin position="53"/>
        <end position="272"/>
    </location>
</feature>
<keyword evidence="4" id="KW-0597">Phosphoprotein</keyword>
<dbReference type="Proteomes" id="UP000703893">
    <property type="component" value="Unassembled WGS sequence"/>
</dbReference>
<dbReference type="Gene3D" id="1.10.287.130">
    <property type="match status" value="1"/>
</dbReference>
<evidence type="ECO:0000256" key="4">
    <source>
        <dbReference type="ARBA" id="ARBA00022553"/>
    </source>
</evidence>
<evidence type="ECO:0000256" key="5">
    <source>
        <dbReference type="ARBA" id="ARBA00022679"/>
    </source>
</evidence>
<evidence type="ECO:0000313" key="12">
    <source>
        <dbReference type="Proteomes" id="UP000703893"/>
    </source>
</evidence>
<dbReference type="EC" id="2.7.13.3" evidence="3"/>
<dbReference type="InterPro" id="IPR003661">
    <property type="entry name" value="HisK_dim/P_dom"/>
</dbReference>
<evidence type="ECO:0000259" key="10">
    <source>
        <dbReference type="PROSITE" id="PS50109"/>
    </source>
</evidence>
<dbReference type="Pfam" id="PF02518">
    <property type="entry name" value="HATPase_c"/>
    <property type="match status" value="1"/>
</dbReference>
<gene>
    <name evidence="11" type="ORF">FJZ00_14070</name>
</gene>
<evidence type="ECO:0000313" key="11">
    <source>
        <dbReference type="EMBL" id="MBM3276276.1"/>
    </source>
</evidence>
<dbReference type="PANTHER" id="PTHR43711">
    <property type="entry name" value="TWO-COMPONENT HISTIDINE KINASE"/>
    <property type="match status" value="1"/>
</dbReference>
<dbReference type="GO" id="GO:0000155">
    <property type="term" value="F:phosphorelay sensor kinase activity"/>
    <property type="evidence" value="ECO:0007669"/>
    <property type="project" value="InterPro"/>
</dbReference>
<dbReference type="Pfam" id="PF00512">
    <property type="entry name" value="HisKA"/>
    <property type="match status" value="1"/>
</dbReference>
<proteinExistence type="inferred from homology"/>
<dbReference type="FunFam" id="3.30.565.10:FF:000010">
    <property type="entry name" value="Sensor histidine kinase RcsC"/>
    <property type="match status" value="1"/>
</dbReference>
<keyword evidence="7" id="KW-0902">Two-component regulatory system</keyword>
<feature type="non-terminal residue" evidence="11">
    <location>
        <position position="1"/>
    </location>
</feature>
<accession>A0A938BME8</accession>
<dbReference type="SMART" id="SM00387">
    <property type="entry name" value="HATPase_c"/>
    <property type="match status" value="1"/>
</dbReference>
<keyword evidence="6" id="KW-0418">Kinase</keyword>
<dbReference type="InterPro" id="IPR036890">
    <property type="entry name" value="HATPase_C_sf"/>
</dbReference>
<evidence type="ECO:0000256" key="1">
    <source>
        <dbReference type="ARBA" id="ARBA00000085"/>
    </source>
</evidence>
<evidence type="ECO:0000256" key="2">
    <source>
        <dbReference type="ARBA" id="ARBA00006402"/>
    </source>
</evidence>
<dbReference type="EMBL" id="VGJX01000947">
    <property type="protein sequence ID" value="MBM3276276.1"/>
    <property type="molecule type" value="Genomic_DNA"/>
</dbReference>
<dbReference type="PROSITE" id="PS50109">
    <property type="entry name" value="HIS_KIN"/>
    <property type="match status" value="1"/>
</dbReference>
<dbReference type="CDD" id="cd16922">
    <property type="entry name" value="HATPase_EvgS-ArcB-TorS-like"/>
    <property type="match status" value="1"/>
</dbReference>
<sequence length="275" mass="29882">LTVTNEELAVTNEELATANDELEALRRRELGAASAEMARLHEVDRLKDEFLGMVSHELRTPAATIMGFGDILIDELAGPLTDHQRQCLRQVQTAARRLQSLIDDLLDLSRLRAGKFTLDRRSANLAELAQEAIGMLEPLADQKAQRLAAHLPEDIPVLELDEGRIVQTLANLLGNAIKFAPDGGTAAVRIEVEADEVRCMVEDSGIGIALEDQPRLFQRISQLDVGSTRQVKGTGLGLSISKALVEAHGGEIGVQSAPGEGSRFWFTLPTAIQPK</sequence>
<name>A0A938BME8_9BACT</name>
<evidence type="ECO:0000256" key="9">
    <source>
        <dbReference type="SAM" id="Coils"/>
    </source>
</evidence>